<comment type="caution">
    <text evidence="1">The sequence shown here is derived from an EMBL/GenBank/DDBJ whole genome shotgun (WGS) entry which is preliminary data.</text>
</comment>
<proteinExistence type="predicted"/>
<gene>
    <name evidence="1" type="ORF">G7Y89_g13247</name>
</gene>
<protein>
    <submittedName>
        <fullName evidence="1">Uncharacterized protein</fullName>
    </submittedName>
</protein>
<evidence type="ECO:0000313" key="1">
    <source>
        <dbReference type="EMBL" id="KAF4624921.1"/>
    </source>
</evidence>
<dbReference type="Proteomes" id="UP000566819">
    <property type="component" value="Unassembled WGS sequence"/>
</dbReference>
<sequence length="148" mass="16282">MVESAPVSAPGRCDERAGFAQCGGLGLLRAEGGNSSAMIRQKYPPPLAVLAPRVAVVRDADAPLEEDQHLSQAWHQIELSIHREASHREKIQNTFMPANSGCPPQLRNVKRCLPLAAASCRHRNQISLLALNGKHAKCALLYYHEHKY</sequence>
<dbReference type="EMBL" id="JAAMPI010001515">
    <property type="protein sequence ID" value="KAF4624921.1"/>
    <property type="molecule type" value="Genomic_DNA"/>
</dbReference>
<reference evidence="1 2" key="1">
    <citation type="submission" date="2020-03" db="EMBL/GenBank/DDBJ databases">
        <title>Draft Genome Sequence of Cudoniella acicularis.</title>
        <authorList>
            <person name="Buettner E."/>
            <person name="Kellner H."/>
        </authorList>
    </citation>
    <scope>NUCLEOTIDE SEQUENCE [LARGE SCALE GENOMIC DNA]</scope>
    <source>
        <strain evidence="1 2">DSM 108380</strain>
    </source>
</reference>
<keyword evidence="2" id="KW-1185">Reference proteome</keyword>
<dbReference type="AlphaFoldDB" id="A0A8H4RA92"/>
<accession>A0A8H4RA92</accession>
<evidence type="ECO:0000313" key="2">
    <source>
        <dbReference type="Proteomes" id="UP000566819"/>
    </source>
</evidence>
<name>A0A8H4RA92_9HELO</name>
<organism evidence="1 2">
    <name type="scientific">Cudoniella acicularis</name>
    <dbReference type="NCBI Taxonomy" id="354080"/>
    <lineage>
        <taxon>Eukaryota</taxon>
        <taxon>Fungi</taxon>
        <taxon>Dikarya</taxon>
        <taxon>Ascomycota</taxon>
        <taxon>Pezizomycotina</taxon>
        <taxon>Leotiomycetes</taxon>
        <taxon>Helotiales</taxon>
        <taxon>Tricladiaceae</taxon>
        <taxon>Cudoniella</taxon>
    </lineage>
</organism>